<evidence type="ECO:0000256" key="1">
    <source>
        <dbReference type="SAM" id="MobiDB-lite"/>
    </source>
</evidence>
<gene>
    <name evidence="2" type="ORF">Phou_057780</name>
</gene>
<dbReference type="Proteomes" id="UP000482800">
    <property type="component" value="Unassembled WGS sequence"/>
</dbReference>
<dbReference type="EMBL" id="BLPF01000002">
    <property type="protein sequence ID" value="GFJ81598.1"/>
    <property type="molecule type" value="Genomic_DNA"/>
</dbReference>
<feature type="region of interest" description="Disordered" evidence="1">
    <location>
        <begin position="27"/>
        <end position="49"/>
    </location>
</feature>
<sequence>MLVPLLAATHEHLPDTHNALAERVAQVTRDSDQARHDGQHSRQRAAPIT</sequence>
<comment type="caution">
    <text evidence="2">The sequence shown here is derived from an EMBL/GenBank/DDBJ whole genome shotgun (WGS) entry which is preliminary data.</text>
</comment>
<dbReference type="RefSeq" id="WP_173061041.1">
    <property type="nucleotide sequence ID" value="NZ_BLPF01000002.1"/>
</dbReference>
<keyword evidence="3" id="KW-1185">Reference proteome</keyword>
<organism evidence="2 3">
    <name type="scientific">Phytohabitans houttuyneae</name>
    <dbReference type="NCBI Taxonomy" id="1076126"/>
    <lineage>
        <taxon>Bacteria</taxon>
        <taxon>Bacillati</taxon>
        <taxon>Actinomycetota</taxon>
        <taxon>Actinomycetes</taxon>
        <taxon>Micromonosporales</taxon>
        <taxon>Micromonosporaceae</taxon>
    </lineage>
</organism>
<proteinExistence type="predicted"/>
<evidence type="ECO:0000313" key="2">
    <source>
        <dbReference type="EMBL" id="GFJ81598.1"/>
    </source>
</evidence>
<feature type="compositionally biased region" description="Basic and acidic residues" evidence="1">
    <location>
        <begin position="29"/>
        <end position="40"/>
    </location>
</feature>
<reference evidence="2 3" key="1">
    <citation type="submission" date="2020-03" db="EMBL/GenBank/DDBJ databases">
        <title>Whole genome shotgun sequence of Phytohabitans houttuyneae NBRC 108639.</title>
        <authorList>
            <person name="Komaki H."/>
            <person name="Tamura T."/>
        </authorList>
    </citation>
    <scope>NUCLEOTIDE SEQUENCE [LARGE SCALE GENOMIC DNA]</scope>
    <source>
        <strain evidence="2 3">NBRC 108639</strain>
    </source>
</reference>
<accession>A0A6V8KGS3</accession>
<dbReference type="AlphaFoldDB" id="A0A6V8KGS3"/>
<evidence type="ECO:0000313" key="3">
    <source>
        <dbReference type="Proteomes" id="UP000482800"/>
    </source>
</evidence>
<protein>
    <submittedName>
        <fullName evidence="2">Uncharacterized protein</fullName>
    </submittedName>
</protein>
<reference evidence="2 3" key="2">
    <citation type="submission" date="2020-03" db="EMBL/GenBank/DDBJ databases">
        <authorList>
            <person name="Ichikawa N."/>
            <person name="Kimura A."/>
            <person name="Kitahashi Y."/>
            <person name="Uohara A."/>
        </authorList>
    </citation>
    <scope>NUCLEOTIDE SEQUENCE [LARGE SCALE GENOMIC DNA]</scope>
    <source>
        <strain evidence="2 3">NBRC 108639</strain>
    </source>
</reference>
<name>A0A6V8KGS3_9ACTN</name>